<dbReference type="GO" id="GO:0034204">
    <property type="term" value="P:lipid translocation"/>
    <property type="evidence" value="ECO:0007669"/>
    <property type="project" value="TreeGrafter"/>
</dbReference>
<dbReference type="GO" id="GO:0071555">
    <property type="term" value="P:cell wall organization"/>
    <property type="evidence" value="ECO:0007669"/>
    <property type="project" value="UniProtKB-UniRule"/>
</dbReference>
<keyword evidence="8 9" id="KW-0961">Cell wall biogenesis/degradation</keyword>
<dbReference type="Pfam" id="PF03023">
    <property type="entry name" value="MurJ"/>
    <property type="match status" value="1"/>
</dbReference>
<keyword evidence="4 8" id="KW-0133">Cell shape</keyword>
<keyword evidence="8 9" id="KW-0813">Transport</keyword>
<dbReference type="PANTHER" id="PTHR47019">
    <property type="entry name" value="LIPID II FLIPPASE MURJ"/>
    <property type="match status" value="1"/>
</dbReference>
<feature type="transmembrane region" description="Helical" evidence="8">
    <location>
        <begin position="330"/>
        <end position="353"/>
    </location>
</feature>
<feature type="transmembrane region" description="Helical" evidence="8">
    <location>
        <begin position="211"/>
        <end position="234"/>
    </location>
</feature>
<keyword evidence="7 8" id="KW-0472">Membrane</keyword>
<evidence type="ECO:0000256" key="5">
    <source>
        <dbReference type="ARBA" id="ARBA00022984"/>
    </source>
</evidence>
<organism evidence="10 11">
    <name type="scientific">Candidatus Falkowbacteria bacterium HGW-Falkowbacteria-1</name>
    <dbReference type="NCBI Taxonomy" id="2013768"/>
    <lineage>
        <taxon>Bacteria</taxon>
        <taxon>Candidatus Falkowiibacteriota</taxon>
    </lineage>
</organism>
<reference evidence="10 11" key="1">
    <citation type="journal article" date="2017" name="ISME J.">
        <title>Potential for microbial H2 and metal transformations associated with novel bacteria and archaea in deep terrestrial subsurface sediments.</title>
        <authorList>
            <person name="Hernsdorf A.W."/>
            <person name="Amano Y."/>
            <person name="Miyakawa K."/>
            <person name="Ise K."/>
            <person name="Suzuki Y."/>
            <person name="Anantharaman K."/>
            <person name="Probst A."/>
            <person name="Burstein D."/>
            <person name="Thomas B.C."/>
            <person name="Banfield J.F."/>
        </authorList>
    </citation>
    <scope>NUCLEOTIDE SEQUENCE [LARGE SCALE GENOMIC DNA]</scope>
    <source>
        <strain evidence="10">HGW-Falkowbacteria-1</strain>
    </source>
</reference>
<evidence type="ECO:0000256" key="2">
    <source>
        <dbReference type="ARBA" id="ARBA00022475"/>
    </source>
</evidence>
<dbReference type="InterPro" id="IPR004268">
    <property type="entry name" value="MurJ"/>
</dbReference>
<feature type="transmembrane region" description="Helical" evidence="8">
    <location>
        <begin position="151"/>
        <end position="174"/>
    </location>
</feature>
<evidence type="ECO:0000256" key="4">
    <source>
        <dbReference type="ARBA" id="ARBA00022960"/>
    </source>
</evidence>
<comment type="caution">
    <text evidence="10">The sequence shown here is derived from an EMBL/GenBank/DDBJ whole genome shotgun (WGS) entry which is preliminary data.</text>
</comment>
<sequence length="557" mass="61659">MLSRLKNIFKKKTKGIAAAAVLVGLFSLISRFLGIFRDRILAGEFGAGQILDTYYSAFRIPDLIYNLIVLGALSAGFIPVFSALIKNMKCDDKQYFCSSDHDNKIAWNLVSNILNILVLALAVLSLIGIIFAPFFISLITPGFSEELKSTAVLLTRIMFLSPVLLGISSIFGGVLQSFKSFLIFSLAPVFYNVGIICGALFFVPVVGVSGLAWGVVFGAFLHMIIQVPPVKFMGFSWRLFIDVYDKNLRKILKMMVPRTLSLAIAQINLVVITVIASTMTSGSLTVFNFANNLQSFPIGIFGISFAVAAFPALSASAFDQKKLVSHFSYAFRQILFFIIPSTVLLITLRAQIIRVVLGTGAFSWRDTLLTIDSLGFFALSLFAQATIPLLVRVFYARQNSKTPFYIGLVVVIMNVFLSLFFGKRMGVAGLALAFSLSSVFNFMTLWMWLYFEIGNLDQRKIMFSVIKFSVSALAAGLFIQAGKVFIWPFVDMTKFLGVLTQGLVAGILGLLVYFLLCYFMKSEEMLDLLELIKNKLPFGKKVKKIEEIGDQSEARGL</sequence>
<gene>
    <name evidence="10" type="primary">mviN</name>
    <name evidence="8" type="synonym">murJ</name>
    <name evidence="10" type="ORF">CVU82_03560</name>
</gene>
<dbReference type="HAMAP" id="MF_02078">
    <property type="entry name" value="MurJ_MviN"/>
    <property type="match status" value="1"/>
</dbReference>
<comment type="function">
    <text evidence="8 9">Involved in peptidoglycan biosynthesis. Transports lipid-linked peptidoglycan precursors from the inner to the outer leaflet of the cytoplasmic membrane.</text>
</comment>
<keyword evidence="6 8" id="KW-1133">Transmembrane helix</keyword>
<evidence type="ECO:0000313" key="10">
    <source>
        <dbReference type="EMBL" id="PKM91105.1"/>
    </source>
</evidence>
<feature type="transmembrane region" description="Helical" evidence="8">
    <location>
        <begin position="373"/>
        <end position="395"/>
    </location>
</feature>
<dbReference type="AlphaFoldDB" id="A0A2N2E8R6"/>
<feature type="transmembrane region" description="Helical" evidence="8">
    <location>
        <begin position="255"/>
        <end position="276"/>
    </location>
</feature>
<dbReference type="GO" id="GO:0008360">
    <property type="term" value="P:regulation of cell shape"/>
    <property type="evidence" value="ECO:0007669"/>
    <property type="project" value="UniProtKB-UniRule"/>
</dbReference>
<evidence type="ECO:0000256" key="6">
    <source>
        <dbReference type="ARBA" id="ARBA00022989"/>
    </source>
</evidence>
<dbReference type="InterPro" id="IPR051050">
    <property type="entry name" value="Lipid_II_flippase_MurJ/MviN"/>
</dbReference>
<accession>A0A2N2E8R6</accession>
<evidence type="ECO:0000256" key="3">
    <source>
        <dbReference type="ARBA" id="ARBA00022692"/>
    </source>
</evidence>
<dbReference type="PRINTS" id="PR01806">
    <property type="entry name" value="VIRFACTRMVIN"/>
</dbReference>
<keyword evidence="3 8" id="KW-0812">Transmembrane</keyword>
<dbReference type="GO" id="GO:0005886">
    <property type="term" value="C:plasma membrane"/>
    <property type="evidence" value="ECO:0007669"/>
    <property type="project" value="UniProtKB-SubCell"/>
</dbReference>
<dbReference type="Proteomes" id="UP000233517">
    <property type="component" value="Unassembled WGS sequence"/>
</dbReference>
<comment type="pathway">
    <text evidence="8">Cell wall biogenesis; peptidoglycan biosynthesis.</text>
</comment>
<comment type="similarity">
    <text evidence="8 9">Belongs to the MurJ/MviN family.</text>
</comment>
<feature type="transmembrane region" description="Helical" evidence="8">
    <location>
        <begin position="498"/>
        <end position="519"/>
    </location>
</feature>
<dbReference type="EMBL" id="PHAI01000003">
    <property type="protein sequence ID" value="PKM91105.1"/>
    <property type="molecule type" value="Genomic_DNA"/>
</dbReference>
<evidence type="ECO:0000256" key="7">
    <source>
        <dbReference type="ARBA" id="ARBA00023136"/>
    </source>
</evidence>
<feature type="transmembrane region" description="Helical" evidence="8">
    <location>
        <begin position="113"/>
        <end position="139"/>
    </location>
</feature>
<evidence type="ECO:0000313" key="11">
    <source>
        <dbReference type="Proteomes" id="UP000233517"/>
    </source>
</evidence>
<feature type="transmembrane region" description="Helical" evidence="8">
    <location>
        <begin position="402"/>
        <end position="421"/>
    </location>
</feature>
<keyword evidence="5 8" id="KW-0573">Peptidoglycan synthesis</keyword>
<dbReference type="GO" id="GO:0009252">
    <property type="term" value="P:peptidoglycan biosynthetic process"/>
    <property type="evidence" value="ECO:0007669"/>
    <property type="project" value="UniProtKB-UniRule"/>
</dbReference>
<feature type="transmembrane region" description="Helical" evidence="8">
    <location>
        <begin position="461"/>
        <end position="486"/>
    </location>
</feature>
<dbReference type="UniPathway" id="UPA00219"/>
<dbReference type="PANTHER" id="PTHR47019:SF1">
    <property type="entry name" value="LIPID II FLIPPASE MURJ"/>
    <property type="match status" value="1"/>
</dbReference>
<name>A0A2N2E8R6_9BACT</name>
<evidence type="ECO:0000256" key="9">
    <source>
        <dbReference type="PIRNR" id="PIRNR002869"/>
    </source>
</evidence>
<dbReference type="CDD" id="cd13123">
    <property type="entry name" value="MATE_MurJ_like"/>
    <property type="match status" value="1"/>
</dbReference>
<evidence type="ECO:0000256" key="1">
    <source>
        <dbReference type="ARBA" id="ARBA00004651"/>
    </source>
</evidence>
<dbReference type="GO" id="GO:0015648">
    <property type="term" value="F:lipid-linked peptidoglycan transporter activity"/>
    <property type="evidence" value="ECO:0007669"/>
    <property type="project" value="UniProtKB-UniRule"/>
</dbReference>
<proteinExistence type="inferred from homology"/>
<feature type="transmembrane region" description="Helical" evidence="8">
    <location>
        <begin position="181"/>
        <end position="205"/>
    </location>
</feature>
<feature type="transmembrane region" description="Helical" evidence="8">
    <location>
        <begin position="296"/>
        <end position="318"/>
    </location>
</feature>
<dbReference type="PIRSF" id="PIRSF002869">
    <property type="entry name" value="MviN"/>
    <property type="match status" value="1"/>
</dbReference>
<feature type="transmembrane region" description="Helical" evidence="8">
    <location>
        <begin position="63"/>
        <end position="85"/>
    </location>
</feature>
<dbReference type="NCBIfam" id="TIGR01695">
    <property type="entry name" value="murJ_mviN"/>
    <property type="match status" value="1"/>
</dbReference>
<protein>
    <recommendedName>
        <fullName evidence="8">Probable lipid II flippase MurJ</fullName>
    </recommendedName>
</protein>
<keyword evidence="2 8" id="KW-1003">Cell membrane</keyword>
<evidence type="ECO:0000256" key="8">
    <source>
        <dbReference type="HAMAP-Rule" id="MF_02078"/>
    </source>
</evidence>
<comment type="subcellular location">
    <subcellularLocation>
        <location evidence="1 8">Cell membrane</location>
        <topology evidence="1 8">Multi-pass membrane protein</topology>
    </subcellularLocation>
</comment>
<feature type="transmembrane region" description="Helical" evidence="8">
    <location>
        <begin position="427"/>
        <end position="449"/>
    </location>
</feature>